<organism evidence="1 2">
    <name type="scientific">Seonamhaeicola aphaedonensis</name>
    <dbReference type="NCBI Taxonomy" id="1461338"/>
    <lineage>
        <taxon>Bacteria</taxon>
        <taxon>Pseudomonadati</taxon>
        <taxon>Bacteroidota</taxon>
        <taxon>Flavobacteriia</taxon>
        <taxon>Flavobacteriales</taxon>
        <taxon>Flavobacteriaceae</taxon>
    </lineage>
</organism>
<accession>A0A3D9HFX8</accession>
<dbReference type="RefSeq" id="WP_116524030.1">
    <property type="nucleotide sequence ID" value="NZ_QRDX01000004.1"/>
</dbReference>
<dbReference type="GO" id="GO:0016740">
    <property type="term" value="F:transferase activity"/>
    <property type="evidence" value="ECO:0007669"/>
    <property type="project" value="UniProtKB-KW"/>
</dbReference>
<name>A0A3D9HFX8_9FLAO</name>
<reference evidence="1 2" key="1">
    <citation type="submission" date="2018-07" db="EMBL/GenBank/DDBJ databases">
        <title>Genomic Encyclopedia of Type Strains, Phase III (KMG-III): the genomes of soil and plant-associated and newly described type strains.</title>
        <authorList>
            <person name="Whitman W."/>
        </authorList>
    </citation>
    <scope>NUCLEOTIDE SEQUENCE [LARGE SCALE GENOMIC DNA]</scope>
    <source>
        <strain evidence="1 2">CECT 8487</strain>
    </source>
</reference>
<proteinExistence type="predicted"/>
<keyword evidence="2" id="KW-1185">Reference proteome</keyword>
<evidence type="ECO:0000313" key="2">
    <source>
        <dbReference type="Proteomes" id="UP000256629"/>
    </source>
</evidence>
<dbReference type="OrthoDB" id="9771846at2"/>
<gene>
    <name evidence="1" type="ORF">DFQ02_104229</name>
</gene>
<dbReference type="EMBL" id="QRDX01000004">
    <property type="protein sequence ID" value="RED48383.1"/>
    <property type="molecule type" value="Genomic_DNA"/>
</dbReference>
<evidence type="ECO:0000313" key="1">
    <source>
        <dbReference type="EMBL" id="RED48383.1"/>
    </source>
</evidence>
<dbReference type="Proteomes" id="UP000256629">
    <property type="component" value="Unassembled WGS sequence"/>
</dbReference>
<keyword evidence="1" id="KW-0808">Transferase</keyword>
<dbReference type="AlphaFoldDB" id="A0A3D9HFX8"/>
<dbReference type="InterPro" id="IPR021466">
    <property type="entry name" value="Put_rhamnosyl_transferase"/>
</dbReference>
<protein>
    <submittedName>
        <fullName evidence="1">Putative rhamnosyltransferase</fullName>
    </submittedName>
</protein>
<sequence>MSKPFNHFVITRFNLKQSIWGSDKLGAQVNSDVWLKSRYELFETYCFPSLQNQTNKDFKWLVFFDETTPQIYRDKNTALNTIFKNFIPIYVKNFETFHITVPQFVKDHSEKGVNYVITTRLDNDDCFHKDAVKTIQDHFTTKETAIIDLCNGLTLQTTPAYKLALREHVISGPFISLCESLKPSKNPVTVYKQEHTAWLGEVTYISVNKGFYWLQIIHDRNISNALGKQLTYNKRYLEGFDFLGSIPFSLRYYIFILYKKIRRLVKHRIRNKTNDLNL</sequence>
<dbReference type="Pfam" id="PF11316">
    <property type="entry name" value="Rhamno_transf"/>
    <property type="match status" value="1"/>
</dbReference>
<comment type="caution">
    <text evidence="1">The sequence shown here is derived from an EMBL/GenBank/DDBJ whole genome shotgun (WGS) entry which is preliminary data.</text>
</comment>